<name>A0AAW0BJ01_9AGAR</name>
<dbReference type="Proteomes" id="UP001383192">
    <property type="component" value="Unassembled WGS sequence"/>
</dbReference>
<dbReference type="AlphaFoldDB" id="A0AAW0BJ01"/>
<sequence length="266" mass="29799">MTGLARSAKHRGNLVSGLNLPERPSSLVMNYSYVQALASPYIGNHASPTPFSTYWTNLSQMPSPTPYILETPPMLAYLPSQWSVYLPPLTARSRWSYGYFYDEKLLGSPACLGAERLIIRMGNAHDTGDATAAWMNRWGDIQVHCPRVQITSDYNGAPCRQEITVLDVLQAIYVFLHVRLTPEEAEMLDMEGRNHVFAARSSRVFLEGSVRDGARSWMEWDEWNKPPMRVDVLTVGGATKFGNLSLWPDSNGGGDQGVFELLLRLE</sequence>
<comment type="caution">
    <text evidence="2">The sequence shown here is derived from an EMBL/GenBank/DDBJ whole genome shotgun (WGS) entry which is preliminary data.</text>
</comment>
<keyword evidence="3" id="KW-1185">Reference proteome</keyword>
<dbReference type="Pfam" id="PF20415">
    <property type="entry name" value="DUF6699"/>
    <property type="match status" value="1"/>
</dbReference>
<evidence type="ECO:0000313" key="2">
    <source>
        <dbReference type="EMBL" id="KAK7025980.1"/>
    </source>
</evidence>
<evidence type="ECO:0000313" key="3">
    <source>
        <dbReference type="Proteomes" id="UP001383192"/>
    </source>
</evidence>
<dbReference type="EMBL" id="JAYKXP010000109">
    <property type="protein sequence ID" value="KAK7025980.1"/>
    <property type="molecule type" value="Genomic_DNA"/>
</dbReference>
<evidence type="ECO:0000259" key="1">
    <source>
        <dbReference type="Pfam" id="PF20415"/>
    </source>
</evidence>
<reference evidence="2 3" key="1">
    <citation type="submission" date="2024-01" db="EMBL/GenBank/DDBJ databases">
        <title>A draft genome for a cacao thread blight-causing isolate of Paramarasmius palmivorus.</title>
        <authorList>
            <person name="Baruah I.K."/>
            <person name="Bukari Y."/>
            <person name="Amoako-Attah I."/>
            <person name="Meinhardt L.W."/>
            <person name="Bailey B.A."/>
            <person name="Cohen S.P."/>
        </authorList>
    </citation>
    <scope>NUCLEOTIDE SEQUENCE [LARGE SCALE GENOMIC DNA]</scope>
    <source>
        <strain evidence="2 3">GH-12</strain>
    </source>
</reference>
<protein>
    <recommendedName>
        <fullName evidence="1">DUF6699 domain-containing protein</fullName>
    </recommendedName>
</protein>
<dbReference type="InterPro" id="IPR046522">
    <property type="entry name" value="DUF6699"/>
</dbReference>
<organism evidence="2 3">
    <name type="scientific">Paramarasmius palmivorus</name>
    <dbReference type="NCBI Taxonomy" id="297713"/>
    <lineage>
        <taxon>Eukaryota</taxon>
        <taxon>Fungi</taxon>
        <taxon>Dikarya</taxon>
        <taxon>Basidiomycota</taxon>
        <taxon>Agaricomycotina</taxon>
        <taxon>Agaricomycetes</taxon>
        <taxon>Agaricomycetidae</taxon>
        <taxon>Agaricales</taxon>
        <taxon>Marasmiineae</taxon>
        <taxon>Marasmiaceae</taxon>
        <taxon>Paramarasmius</taxon>
    </lineage>
</organism>
<accession>A0AAW0BJ01</accession>
<gene>
    <name evidence="2" type="ORF">VNI00_015810</name>
</gene>
<feature type="domain" description="DUF6699" evidence="1">
    <location>
        <begin position="81"/>
        <end position="245"/>
    </location>
</feature>
<proteinExistence type="predicted"/>